<dbReference type="RefSeq" id="WP_136007160.1">
    <property type="nucleotide sequence ID" value="NZ_SRYR01000004.1"/>
</dbReference>
<sequence>MKIKNKRVKKGMTLVEVIISVALLSILIIPLSTLVLSGFKNSKDGENKQKAIYVGQKVLEEIKAYDKIILKEEGSPMHKYFELLDGDKVEKDGENDKYTATFQRNIYGNPSEPSGSKEPVFNVELEIKKNDKFDYSNVNSVDYTKAGYKLKLVKKEGANKLIDEDNPLKEIIVNDDLVMEIKTNTLEIYNRNDRSNIKTIPIKPGQESIIFINHDESFSIDNLNIEIFNDLTSSVDINLVTNSVTNVDASGNKRTVNIISSKGNIMFSKIDTSKEAGVSDMYNYSVVVKDSKNKILFEGDSSSNLIIK</sequence>
<accession>A0A4S2DJ13</accession>
<keyword evidence="3" id="KW-1185">Reference proteome</keyword>
<keyword evidence="1" id="KW-0812">Transmembrane</keyword>
<gene>
    <name evidence="2" type="ORF">E5347_10555</name>
</gene>
<feature type="transmembrane region" description="Helical" evidence="1">
    <location>
        <begin position="12"/>
        <end position="39"/>
    </location>
</feature>
<protein>
    <submittedName>
        <fullName evidence="2">Type II secretion system protein</fullName>
    </submittedName>
</protein>
<dbReference type="Pfam" id="PF07963">
    <property type="entry name" value="N_methyl"/>
    <property type="match status" value="1"/>
</dbReference>
<dbReference type="AlphaFoldDB" id="A0A4S2DJ13"/>
<name>A0A4S2DJ13_9CLOT</name>
<keyword evidence="1" id="KW-1133">Transmembrane helix</keyword>
<proteinExistence type="predicted"/>
<keyword evidence="1" id="KW-0472">Membrane</keyword>
<dbReference type="InterPro" id="IPR012902">
    <property type="entry name" value="N_methyl_site"/>
</dbReference>
<organism evidence="2 3">
    <name type="scientific">Clostridium sartagoforme</name>
    <dbReference type="NCBI Taxonomy" id="84031"/>
    <lineage>
        <taxon>Bacteria</taxon>
        <taxon>Bacillati</taxon>
        <taxon>Bacillota</taxon>
        <taxon>Clostridia</taxon>
        <taxon>Eubacteriales</taxon>
        <taxon>Clostridiaceae</taxon>
        <taxon>Clostridium</taxon>
    </lineage>
</organism>
<dbReference type="EMBL" id="SRYR01000004">
    <property type="protein sequence ID" value="TGY42166.1"/>
    <property type="molecule type" value="Genomic_DNA"/>
</dbReference>
<dbReference type="NCBIfam" id="TIGR02532">
    <property type="entry name" value="IV_pilin_GFxxxE"/>
    <property type="match status" value="1"/>
</dbReference>
<evidence type="ECO:0000256" key="1">
    <source>
        <dbReference type="SAM" id="Phobius"/>
    </source>
</evidence>
<dbReference type="OrthoDB" id="1909142at2"/>
<dbReference type="Proteomes" id="UP000306888">
    <property type="component" value="Unassembled WGS sequence"/>
</dbReference>
<evidence type="ECO:0000313" key="3">
    <source>
        <dbReference type="Proteomes" id="UP000306888"/>
    </source>
</evidence>
<reference evidence="2 3" key="1">
    <citation type="submission" date="2019-04" db="EMBL/GenBank/DDBJ databases">
        <title>Microbes associate with the intestines of laboratory mice.</title>
        <authorList>
            <person name="Navarre W."/>
            <person name="Wong E."/>
            <person name="Huang K."/>
            <person name="Tropini C."/>
            <person name="Ng K."/>
            <person name="Yu B."/>
        </authorList>
    </citation>
    <scope>NUCLEOTIDE SEQUENCE [LARGE SCALE GENOMIC DNA]</scope>
    <source>
        <strain evidence="2 3">NM50_B9-20</strain>
    </source>
</reference>
<evidence type="ECO:0000313" key="2">
    <source>
        <dbReference type="EMBL" id="TGY42166.1"/>
    </source>
</evidence>
<comment type="caution">
    <text evidence="2">The sequence shown here is derived from an EMBL/GenBank/DDBJ whole genome shotgun (WGS) entry which is preliminary data.</text>
</comment>